<keyword evidence="4" id="KW-0808">Transferase</keyword>
<dbReference type="Pfam" id="PF08323">
    <property type="entry name" value="Glyco_transf_5"/>
    <property type="match status" value="1"/>
</dbReference>
<evidence type="ECO:0000256" key="4">
    <source>
        <dbReference type="ARBA" id="ARBA00022679"/>
    </source>
</evidence>
<dbReference type="GO" id="GO:0009011">
    <property type="term" value="F:alpha-1,4-glucan glucosyltransferase (ADP-glucose donor) activity"/>
    <property type="evidence" value="ECO:0007669"/>
    <property type="project" value="UniProtKB-EC"/>
</dbReference>
<reference evidence="6 7" key="1">
    <citation type="submission" date="2018-10" db="EMBL/GenBank/DDBJ databases">
        <title>Genomic Encyclopedia of Archaeal and Bacterial Type Strains, Phase II (KMG-II): from individual species to whole genera.</title>
        <authorList>
            <person name="Goeker M."/>
        </authorList>
    </citation>
    <scope>NUCLEOTIDE SEQUENCE [LARGE SCALE GENOMIC DNA]</scope>
    <source>
        <strain evidence="6 7">NSB1</strain>
    </source>
</reference>
<evidence type="ECO:0000256" key="1">
    <source>
        <dbReference type="ARBA" id="ARBA00001478"/>
    </source>
</evidence>
<keyword evidence="7" id="KW-1185">Reference proteome</keyword>
<name>A0A495VP60_9BACT</name>
<gene>
    <name evidence="6" type="ORF">BC742_2227</name>
</gene>
<evidence type="ECO:0000256" key="2">
    <source>
        <dbReference type="ARBA" id="ARBA00012588"/>
    </source>
</evidence>
<organism evidence="6 7">
    <name type="scientific">Coprobacter fastidiosus NSB1 = JCM 33896</name>
    <dbReference type="NCBI Taxonomy" id="1349822"/>
    <lineage>
        <taxon>Bacteria</taxon>
        <taxon>Pseudomonadati</taxon>
        <taxon>Bacteroidota</taxon>
        <taxon>Bacteroidia</taxon>
        <taxon>Bacteroidales</taxon>
        <taxon>Barnesiellaceae</taxon>
        <taxon>Coprobacter</taxon>
    </lineage>
</organism>
<evidence type="ECO:0000313" key="6">
    <source>
        <dbReference type="EMBL" id="RKT50125.1"/>
    </source>
</evidence>
<dbReference type="AlphaFoldDB" id="A0A495VP60"/>
<dbReference type="EMBL" id="RBXN01000008">
    <property type="protein sequence ID" value="RKT50125.1"/>
    <property type="molecule type" value="Genomic_DNA"/>
</dbReference>
<evidence type="ECO:0000256" key="3">
    <source>
        <dbReference type="ARBA" id="ARBA00022676"/>
    </source>
</evidence>
<dbReference type="PANTHER" id="PTHR45825">
    <property type="entry name" value="GRANULE-BOUND STARCH SYNTHASE 1, CHLOROPLASTIC/AMYLOPLASTIC"/>
    <property type="match status" value="1"/>
</dbReference>
<dbReference type="PANTHER" id="PTHR45825:SF11">
    <property type="entry name" value="ALPHA AMYLASE DOMAIN-CONTAINING PROTEIN"/>
    <property type="match status" value="1"/>
</dbReference>
<protein>
    <recommendedName>
        <fullName evidence="2">starch synthase</fullName>
        <ecNumber evidence="2">2.4.1.21</ecNumber>
    </recommendedName>
</protein>
<dbReference type="InterPro" id="IPR013534">
    <property type="entry name" value="Starch_synth_cat_dom"/>
</dbReference>
<evidence type="ECO:0000259" key="5">
    <source>
        <dbReference type="Pfam" id="PF08323"/>
    </source>
</evidence>
<comment type="catalytic activity">
    <reaction evidence="1">
        <text>[(1-&gt;4)-alpha-D-glucosyl](n) + ADP-alpha-D-glucose = [(1-&gt;4)-alpha-D-glucosyl](n+1) + ADP + H(+)</text>
        <dbReference type="Rhea" id="RHEA:18189"/>
        <dbReference type="Rhea" id="RHEA-COMP:9584"/>
        <dbReference type="Rhea" id="RHEA-COMP:9587"/>
        <dbReference type="ChEBI" id="CHEBI:15378"/>
        <dbReference type="ChEBI" id="CHEBI:15444"/>
        <dbReference type="ChEBI" id="CHEBI:57498"/>
        <dbReference type="ChEBI" id="CHEBI:456216"/>
        <dbReference type="EC" id="2.4.1.21"/>
    </reaction>
</comment>
<keyword evidence="3" id="KW-0328">Glycosyltransferase</keyword>
<accession>A0A495VP60</accession>
<feature type="domain" description="Starch synthase catalytic" evidence="5">
    <location>
        <begin position="23"/>
        <end position="258"/>
    </location>
</feature>
<evidence type="ECO:0000313" key="7">
    <source>
        <dbReference type="Proteomes" id="UP000269493"/>
    </source>
</evidence>
<comment type="caution">
    <text evidence="6">The sequence shown here is derived from an EMBL/GenBank/DDBJ whole genome shotgun (WGS) entry which is preliminary data.</text>
</comment>
<sequence>MIFLLYLQNNIETREIYKMKATKVLFIAQEITPYLPESEIANVCRYLPQGVQERGREIRTFMPKYGNINERRNQLHEVIRLSGMNLIIDDTDHPLIIKVASIQAARMQVYFIDNEDYFQRKFTTEDENGNSFDDNDERSIFFVRGVMETVKKLRWVPDIIHCHGWMTALAPLYIKKAYAEDPCFRDTKVIYSSYNNSFNSPFPASFSDKLLLEGIRKEDLNFTDKPIDFSELTKLAIRFSDGVIQASETMQPDILEYTKNAGIPFLPYQDPENYIDAYNEFYDVVWENAHK</sequence>
<proteinExistence type="predicted"/>
<dbReference type="Proteomes" id="UP000269493">
    <property type="component" value="Unassembled WGS sequence"/>
</dbReference>
<dbReference type="SUPFAM" id="SSF53756">
    <property type="entry name" value="UDP-Glycosyltransferase/glycogen phosphorylase"/>
    <property type="match status" value="1"/>
</dbReference>
<dbReference type="EC" id="2.4.1.21" evidence="2"/>
<dbReference type="Gene3D" id="3.40.50.2000">
    <property type="entry name" value="Glycogen Phosphorylase B"/>
    <property type="match status" value="1"/>
</dbReference>